<keyword evidence="7 8" id="KW-0472">Membrane</keyword>
<dbReference type="PROSITE" id="PS50939">
    <property type="entry name" value="CYTOCHROME_B561"/>
    <property type="match status" value="1"/>
</dbReference>
<protein>
    <recommendedName>
        <fullName evidence="8">Cytochrome b561 and DOMON domain-containing protein</fullName>
    </recommendedName>
</protein>
<evidence type="ECO:0000256" key="3">
    <source>
        <dbReference type="ARBA" id="ARBA00022692"/>
    </source>
</evidence>
<evidence type="ECO:0000259" key="12">
    <source>
        <dbReference type="PROSITE" id="PS50836"/>
    </source>
</evidence>
<dbReference type="InParanoid" id="A0A6I9QI51"/>
<dbReference type="SMART" id="SM00665">
    <property type="entry name" value="B561"/>
    <property type="match status" value="1"/>
</dbReference>
<keyword evidence="5 8" id="KW-0249">Electron transport</keyword>
<feature type="binding site" description="axial binding residue" evidence="9">
    <location>
        <position position="371"/>
    </location>
    <ligand>
        <name>heme b</name>
        <dbReference type="ChEBI" id="CHEBI:60344"/>
        <label>1</label>
    </ligand>
    <ligandPart>
        <name>Fe</name>
        <dbReference type="ChEBI" id="CHEBI:18248"/>
    </ligandPart>
</feature>
<evidence type="ECO:0000256" key="4">
    <source>
        <dbReference type="ARBA" id="ARBA00022729"/>
    </source>
</evidence>
<comment type="subcellular location">
    <subcellularLocation>
        <location evidence="1">Membrane</location>
    </subcellularLocation>
</comment>
<evidence type="ECO:0000256" key="10">
    <source>
        <dbReference type="SAM" id="MobiDB-lite"/>
    </source>
</evidence>
<evidence type="ECO:0000256" key="2">
    <source>
        <dbReference type="ARBA" id="ARBA00022448"/>
    </source>
</evidence>
<organism evidence="14 15">
    <name type="scientific">Elaeis guineensis var. tenera</name>
    <name type="common">Oil palm</name>
    <dbReference type="NCBI Taxonomy" id="51953"/>
    <lineage>
        <taxon>Eukaryota</taxon>
        <taxon>Viridiplantae</taxon>
        <taxon>Streptophyta</taxon>
        <taxon>Embryophyta</taxon>
        <taxon>Tracheophyta</taxon>
        <taxon>Spermatophyta</taxon>
        <taxon>Magnoliopsida</taxon>
        <taxon>Liliopsida</taxon>
        <taxon>Arecaceae</taxon>
        <taxon>Arecoideae</taxon>
        <taxon>Cocoseae</taxon>
        <taxon>Elaeidinae</taxon>
        <taxon>Elaeis</taxon>
    </lineage>
</organism>
<feature type="binding site" description="axial binding residue" evidence="9">
    <location>
        <position position="302"/>
    </location>
    <ligand>
        <name>heme b</name>
        <dbReference type="ChEBI" id="CHEBI:60344"/>
        <label>1</label>
    </ligand>
    <ligandPart>
        <name>Fe</name>
        <dbReference type="ChEBI" id="CHEBI:18248"/>
    </ligandPart>
</feature>
<dbReference type="KEGG" id="egu:105035245"/>
<feature type="binding site" description="axial binding residue" evidence="9">
    <location>
        <position position="335"/>
    </location>
    <ligand>
        <name>heme b</name>
        <dbReference type="ChEBI" id="CHEBI:60344"/>
        <label>1</label>
    </ligand>
    <ligandPart>
        <name>Fe</name>
        <dbReference type="ChEBI" id="CHEBI:18248"/>
    </ligandPart>
</feature>
<feature type="domain" description="Cytochrome b561" evidence="13">
    <location>
        <begin position="228"/>
        <end position="425"/>
    </location>
</feature>
<feature type="transmembrane region" description="Helical" evidence="11">
    <location>
        <begin position="270"/>
        <end position="290"/>
    </location>
</feature>
<dbReference type="PIRSF" id="PIRSF037471">
    <property type="entry name" value="UCP037471"/>
    <property type="match status" value="1"/>
</dbReference>
<evidence type="ECO:0000256" key="6">
    <source>
        <dbReference type="ARBA" id="ARBA00022989"/>
    </source>
</evidence>
<evidence type="ECO:0000256" key="5">
    <source>
        <dbReference type="ARBA" id="ARBA00022982"/>
    </source>
</evidence>
<dbReference type="CDD" id="cd09631">
    <property type="entry name" value="DOMON_DOH"/>
    <property type="match status" value="1"/>
</dbReference>
<gene>
    <name evidence="15" type="primary">LOC105035245</name>
</gene>
<accession>A0A6I9QI51</accession>
<dbReference type="PANTHER" id="PTHR23130">
    <property type="entry name" value="CYTOCHROME B561 AND DOMON DOMAIN-CONTAINING PROTEIN"/>
    <property type="match status" value="1"/>
</dbReference>
<evidence type="ECO:0000256" key="7">
    <source>
        <dbReference type="ARBA" id="ARBA00023136"/>
    </source>
</evidence>
<dbReference type="Proteomes" id="UP000504607">
    <property type="component" value="Chromosome 2"/>
</dbReference>
<feature type="region of interest" description="Disordered" evidence="10">
    <location>
        <begin position="232"/>
        <end position="253"/>
    </location>
</feature>
<dbReference type="Gene3D" id="1.20.120.1770">
    <property type="match status" value="1"/>
</dbReference>
<sequence length="425" mass="46053">MLYHHCSWKAKSSPVAPINIPTQPRNPASIPAPKTSGVTEVVEMKKASSLHTLFLFFLTSFAFLVKSQSDSCSSKLSVSHLIPFNTSSLRCFSAWSSQDFILRYENAGSNVWSYVLSAPDTGSYISIGFSGDGSMVGSSAMAGWITSSGPGIVKRYYLGGTSSKRCPPDQGSLDPVQGKSVITSQGSRLYLAFQLNSAQPPQRLIYAVGPQNNLPSSDGYLPRHKTMASGSINLSGAGGGESGENEDGGGATGDVVEGGVSGFDLKKQHAILVMLGWGVLMPIGMMMARYFKQFDPFWFYSHISIQGIGFLLGVAGIILGFKLGDDEGEGDIDTHKNLGIFILVFGCLQVMAFLARPGKDAKVRRYWNWYHYWVGRAAIACAVGNIFYGLDLAGEDRSWSIGYGIFLGVWGFICLVLEVRSWMDR</sequence>
<comment type="cofactor">
    <cofactor evidence="8">
        <name>heme b</name>
        <dbReference type="ChEBI" id="CHEBI:60344"/>
    </cofactor>
    <text evidence="8">Binds 2 heme b groups non-covalently.</text>
</comment>
<feature type="transmembrane region" description="Helical" evidence="11">
    <location>
        <begin position="367"/>
        <end position="388"/>
    </location>
</feature>
<dbReference type="GO" id="GO:0046872">
    <property type="term" value="F:metal ion binding"/>
    <property type="evidence" value="ECO:0007669"/>
    <property type="project" value="UniProtKB-KW"/>
</dbReference>
<feature type="transmembrane region" description="Helical" evidence="11">
    <location>
        <begin position="400"/>
        <end position="419"/>
    </location>
</feature>
<dbReference type="InterPro" id="IPR006593">
    <property type="entry name" value="Cyt_b561/ferric_Rdtase_TM"/>
</dbReference>
<evidence type="ECO:0000256" key="9">
    <source>
        <dbReference type="PIRSR" id="PIRSR037471-1"/>
    </source>
</evidence>
<keyword evidence="3 11" id="KW-0812">Transmembrane</keyword>
<proteinExistence type="predicted"/>
<evidence type="ECO:0000259" key="13">
    <source>
        <dbReference type="PROSITE" id="PS50939"/>
    </source>
</evidence>
<dbReference type="OrthoDB" id="19261at2759"/>
<dbReference type="InterPro" id="IPR045266">
    <property type="entry name" value="DOH_DOMON"/>
</dbReference>
<dbReference type="PROSITE" id="PS50836">
    <property type="entry name" value="DOMON"/>
    <property type="match status" value="1"/>
</dbReference>
<evidence type="ECO:0000256" key="8">
    <source>
        <dbReference type="PIRNR" id="PIRNR037471"/>
    </source>
</evidence>
<dbReference type="RefSeq" id="XP_010909034.2">
    <property type="nucleotide sequence ID" value="XM_010910732.2"/>
</dbReference>
<feature type="domain" description="DOMON" evidence="12">
    <location>
        <begin position="98"/>
        <end position="209"/>
    </location>
</feature>
<feature type="transmembrane region" description="Helical" evidence="11">
    <location>
        <begin position="297"/>
        <end position="318"/>
    </location>
</feature>
<reference evidence="15" key="1">
    <citation type="submission" date="2025-08" db="UniProtKB">
        <authorList>
            <consortium name="RefSeq"/>
        </authorList>
    </citation>
    <scope>IDENTIFICATION</scope>
</reference>
<keyword evidence="4" id="KW-0732">Signal</keyword>
<feature type="transmembrane region" description="Helical" evidence="11">
    <location>
        <begin position="338"/>
        <end position="355"/>
    </location>
</feature>
<dbReference type="InterPro" id="IPR005018">
    <property type="entry name" value="DOMON_domain"/>
</dbReference>
<dbReference type="CDD" id="cd08760">
    <property type="entry name" value="Cyt_b561_FRRS1_like"/>
    <property type="match status" value="1"/>
</dbReference>
<dbReference type="FunCoup" id="A0A6I9QI51">
    <property type="interactions" value="405"/>
</dbReference>
<keyword evidence="6 11" id="KW-1133">Transmembrane helix</keyword>
<keyword evidence="9" id="KW-0408">Iron</keyword>
<dbReference type="Pfam" id="PF03188">
    <property type="entry name" value="Cytochrom_B561"/>
    <property type="match status" value="1"/>
</dbReference>
<name>A0A6I9QI51_ELAGV</name>
<evidence type="ECO:0000256" key="1">
    <source>
        <dbReference type="ARBA" id="ARBA00004370"/>
    </source>
</evidence>
<evidence type="ECO:0000313" key="14">
    <source>
        <dbReference type="Proteomes" id="UP000504607"/>
    </source>
</evidence>
<dbReference type="InterPro" id="IPR017214">
    <property type="entry name" value="UCP037471"/>
</dbReference>
<dbReference type="SMART" id="SM00664">
    <property type="entry name" value="DoH"/>
    <property type="match status" value="1"/>
</dbReference>
<evidence type="ECO:0000313" key="15">
    <source>
        <dbReference type="RefSeq" id="XP_010909034.2"/>
    </source>
</evidence>
<keyword evidence="14" id="KW-1185">Reference proteome</keyword>
<keyword evidence="2 8" id="KW-0813">Transport</keyword>
<keyword evidence="9" id="KW-0479">Metal-binding</keyword>
<dbReference type="PANTHER" id="PTHR23130:SF154">
    <property type="entry name" value="OS01G0895200 PROTEIN"/>
    <property type="match status" value="1"/>
</dbReference>
<dbReference type="AlphaFoldDB" id="A0A6I9QI51"/>
<evidence type="ECO:0000256" key="11">
    <source>
        <dbReference type="SAM" id="Phobius"/>
    </source>
</evidence>
<feature type="compositionally biased region" description="Gly residues" evidence="10">
    <location>
        <begin position="236"/>
        <end position="252"/>
    </location>
</feature>
<dbReference type="GeneID" id="105035245"/>
<feature type="binding site" description="axial binding residue" evidence="9">
    <location>
        <position position="269"/>
    </location>
    <ligand>
        <name>heme b</name>
        <dbReference type="ChEBI" id="CHEBI:60344"/>
        <label>1</label>
    </ligand>
    <ligandPart>
        <name>Fe</name>
        <dbReference type="ChEBI" id="CHEBI:18248"/>
    </ligandPart>
</feature>
<dbReference type="GO" id="GO:0016020">
    <property type="term" value="C:membrane"/>
    <property type="evidence" value="ECO:0007669"/>
    <property type="project" value="UniProtKB-SubCell"/>
</dbReference>